<keyword evidence="5" id="KW-1185">Reference proteome</keyword>
<feature type="active site" description="Nucleophile" evidence="2">
    <location>
        <position position="47"/>
    </location>
</feature>
<protein>
    <recommendedName>
        <fullName evidence="3">PNPLA domain-containing protein</fullName>
    </recommendedName>
</protein>
<keyword evidence="1 2" id="KW-0443">Lipid metabolism</keyword>
<dbReference type="GO" id="GO:0005811">
    <property type="term" value="C:lipid droplet"/>
    <property type="evidence" value="ECO:0007669"/>
    <property type="project" value="TreeGrafter"/>
</dbReference>
<feature type="short sequence motif" description="GXGXXG" evidence="2">
    <location>
        <begin position="14"/>
        <end position="19"/>
    </location>
</feature>
<dbReference type="InterPro" id="IPR002641">
    <property type="entry name" value="PNPLA_dom"/>
</dbReference>
<dbReference type="GO" id="GO:0004806">
    <property type="term" value="F:triacylglycerol lipase activity"/>
    <property type="evidence" value="ECO:0007669"/>
    <property type="project" value="TreeGrafter"/>
</dbReference>
<dbReference type="PANTHER" id="PTHR12406">
    <property type="entry name" value="CALCIUM-INDEPENDENT PHOSPHOLIPASE A2 IPLA2 -RELATED"/>
    <property type="match status" value="1"/>
</dbReference>
<dbReference type="EMBL" id="JAKMXF010000022">
    <property type="protein sequence ID" value="KAI6660865.1"/>
    <property type="molecule type" value="Genomic_DNA"/>
</dbReference>
<evidence type="ECO:0000313" key="4">
    <source>
        <dbReference type="EMBL" id="KAI6660865.1"/>
    </source>
</evidence>
<dbReference type="SUPFAM" id="SSF52151">
    <property type="entry name" value="FabD/lysophospholipase-like"/>
    <property type="match status" value="1"/>
</dbReference>
<feature type="short sequence motif" description="GXSXG" evidence="2">
    <location>
        <begin position="45"/>
        <end position="49"/>
    </location>
</feature>
<dbReference type="InterPro" id="IPR016035">
    <property type="entry name" value="Acyl_Trfase/lysoPLipase"/>
</dbReference>
<comment type="caution">
    <text evidence="4">The sequence shown here is derived from an EMBL/GenBank/DDBJ whole genome shotgun (WGS) entry which is preliminary data.</text>
</comment>
<keyword evidence="2" id="KW-0442">Lipid degradation</keyword>
<feature type="active site" description="Proton acceptor" evidence="2">
    <location>
        <position position="165"/>
    </location>
</feature>
<evidence type="ECO:0000259" key="3">
    <source>
        <dbReference type="PROSITE" id="PS51635"/>
    </source>
</evidence>
<evidence type="ECO:0000313" key="5">
    <source>
        <dbReference type="Proteomes" id="UP001165289"/>
    </source>
</evidence>
<dbReference type="AlphaFoldDB" id="A0AAV7KJE7"/>
<keyword evidence="2" id="KW-0378">Hydrolase</keyword>
<dbReference type="GO" id="GO:0055088">
    <property type="term" value="P:lipid homeostasis"/>
    <property type="evidence" value="ECO:0007669"/>
    <property type="project" value="TreeGrafter"/>
</dbReference>
<organism evidence="4 5">
    <name type="scientific">Oopsacas minuta</name>
    <dbReference type="NCBI Taxonomy" id="111878"/>
    <lineage>
        <taxon>Eukaryota</taxon>
        <taxon>Metazoa</taxon>
        <taxon>Porifera</taxon>
        <taxon>Hexactinellida</taxon>
        <taxon>Hexasterophora</taxon>
        <taxon>Lyssacinosida</taxon>
        <taxon>Leucopsacidae</taxon>
        <taxon>Oopsacas</taxon>
    </lineage>
</organism>
<feature type="domain" description="PNPLA" evidence="3">
    <location>
        <begin position="10"/>
        <end position="178"/>
    </location>
</feature>
<proteinExistence type="predicted"/>
<reference evidence="4 5" key="1">
    <citation type="journal article" date="2023" name="BMC Biol.">
        <title>The compact genome of the sponge Oopsacas minuta (Hexactinellida) is lacking key metazoan core genes.</title>
        <authorList>
            <person name="Santini S."/>
            <person name="Schenkelaars Q."/>
            <person name="Jourda C."/>
            <person name="Duchesne M."/>
            <person name="Belahbib H."/>
            <person name="Rocher C."/>
            <person name="Selva M."/>
            <person name="Riesgo A."/>
            <person name="Vervoort M."/>
            <person name="Leys S.P."/>
            <person name="Kodjabachian L."/>
            <person name="Le Bivic A."/>
            <person name="Borchiellini C."/>
            <person name="Claverie J.M."/>
            <person name="Renard E."/>
        </authorList>
    </citation>
    <scope>NUCLEOTIDE SEQUENCE [LARGE SCALE GENOMIC DNA]</scope>
    <source>
        <strain evidence="4">SPO-2</strain>
    </source>
</reference>
<dbReference type="GO" id="GO:0016020">
    <property type="term" value="C:membrane"/>
    <property type="evidence" value="ECO:0007669"/>
    <property type="project" value="TreeGrafter"/>
</dbReference>
<accession>A0AAV7KJE7</accession>
<evidence type="ECO:0000256" key="1">
    <source>
        <dbReference type="ARBA" id="ARBA00023098"/>
    </source>
</evidence>
<feature type="short sequence motif" description="DGA/G" evidence="2">
    <location>
        <begin position="165"/>
        <end position="167"/>
    </location>
</feature>
<dbReference type="GO" id="GO:0005737">
    <property type="term" value="C:cytoplasm"/>
    <property type="evidence" value="ECO:0007669"/>
    <property type="project" value="TreeGrafter"/>
</dbReference>
<evidence type="ECO:0000256" key="2">
    <source>
        <dbReference type="PROSITE-ProRule" id="PRU01161"/>
    </source>
</evidence>
<dbReference type="PROSITE" id="PS51635">
    <property type="entry name" value="PNPLA"/>
    <property type="match status" value="1"/>
</dbReference>
<dbReference type="Pfam" id="PF01734">
    <property type="entry name" value="Patatin"/>
    <property type="match status" value="1"/>
</dbReference>
<dbReference type="PANTHER" id="PTHR12406:SF7">
    <property type="entry name" value="PATATIN-LIKE PHOSPHOLIPASE DOMAIN-CONTAINING PROTEIN 4"/>
    <property type="match status" value="1"/>
</dbReference>
<dbReference type="Gene3D" id="3.40.1090.10">
    <property type="entry name" value="Cytosolic phospholipase A2 catalytic domain"/>
    <property type="match status" value="2"/>
</dbReference>
<dbReference type="GO" id="GO:0019433">
    <property type="term" value="P:triglyceride catabolic process"/>
    <property type="evidence" value="ECO:0007669"/>
    <property type="project" value="TreeGrafter"/>
</dbReference>
<sequence length="348" mass="39338">MSSLNKNLQLTFSGCGFLGIYHLGVVDCLRSYIPNLRERVDKIYGCSAGCLVGMMVLCDKQMSECLGIVKEVVVELSEIWGGPLNHSVNFSDALRKNLDSLLPPNAHEIATDKLFISCTKFPYSNEIISKFDSKEELISAMIASSYVPGYAGWKFPEYRGEFYYDGGLSNNLPRGKDPNISVAPFCGEIDICPEPSRFPFTKMQLAGHTLEISFTNIWRIISALFPMSAEKLDQLFKEGKEDCRKFIESHPEILKSEITTKEYKYPEDFSPQEETGSFSIIRKGYQYITDTSIVGTIHVWKNWYALQLWETLYEPKKKVSGITSYLTGKVSESLGIIYKLTSRSTKTN</sequence>
<dbReference type="InterPro" id="IPR033562">
    <property type="entry name" value="PLPL"/>
</dbReference>
<dbReference type="Proteomes" id="UP001165289">
    <property type="component" value="Unassembled WGS sequence"/>
</dbReference>
<gene>
    <name evidence="4" type="ORF">LOD99_13589</name>
</gene>
<name>A0AAV7KJE7_9METZ</name>